<sequence length="401" mass="41537">MKTSSLIASVLTGVFSSFATAQSSVTIYGILDENLTYNTNINGKHLVSLGSGGLQSTRWGIRGIEDLGGGAKALFMLENGFNITNGALSNANPGSTQGLEFGRQAWIGLGNEAGTITIGRQYDSVVDFLGKLSIADQWGGSITAHPADIDNFNNTGRVNNAIKLSSATYAGLKIDGLYSLGGIAGHLAQNQVWSLGAGYDSGPMTVGVGYLNVRNPNIGFYGDNGASTPANANGVFFTSPVTSGFASARSMRVIGAGAAYTIDKTTVGMTYSNTRFQSLGDTLASGPNPNHYTGSATFNDVELNLRFQATPALVLGTAINYLKGNGVASTTLSSDGATYWQGAVGADYALSKRTDVYVVGMVQKASGTQSTGGPAVAAINGLTASRNSRQALARVGMRHKF</sequence>
<feature type="chain" id="PRO_5045970742" evidence="11">
    <location>
        <begin position="22"/>
        <end position="401"/>
    </location>
</feature>
<keyword evidence="5" id="KW-0812">Transmembrane</keyword>
<evidence type="ECO:0000256" key="7">
    <source>
        <dbReference type="ARBA" id="ARBA00023065"/>
    </source>
</evidence>
<reference evidence="13 14" key="1">
    <citation type="journal article" date="2024" name="Chem. Sci.">
        <title>Discovery of megapolipeptins by genome mining of a Burkholderiales bacteria collection.</title>
        <authorList>
            <person name="Paulo B.S."/>
            <person name="Recchia M.J.J."/>
            <person name="Lee S."/>
            <person name="Fergusson C.H."/>
            <person name="Romanowski S.B."/>
            <person name="Hernandez A."/>
            <person name="Krull N."/>
            <person name="Liu D.Y."/>
            <person name="Cavanagh H."/>
            <person name="Bos A."/>
            <person name="Gray C.A."/>
            <person name="Murphy B.T."/>
            <person name="Linington R.G."/>
            <person name="Eustaquio A.S."/>
        </authorList>
    </citation>
    <scope>NUCLEOTIDE SEQUENCE [LARGE SCALE GENOMIC DNA]</scope>
    <source>
        <strain evidence="13 14">RL16-012-BIC-B</strain>
    </source>
</reference>
<dbReference type="RefSeq" id="WP_408326263.1">
    <property type="nucleotide sequence ID" value="NZ_JAQQFH010000002.1"/>
</dbReference>
<comment type="subcellular location">
    <subcellularLocation>
        <location evidence="1">Cell outer membrane</location>
        <topology evidence="1">Multi-pass membrane protein</topology>
    </subcellularLocation>
</comment>
<dbReference type="Proteomes" id="UP001629249">
    <property type="component" value="Unassembled WGS sequence"/>
</dbReference>
<evidence type="ECO:0000256" key="2">
    <source>
        <dbReference type="ARBA" id="ARBA00011233"/>
    </source>
</evidence>
<feature type="domain" description="Porin" evidence="12">
    <location>
        <begin position="9"/>
        <end position="365"/>
    </location>
</feature>
<organism evidence="13 14">
    <name type="scientific">Paraburkholderia agricolaris</name>
    <dbReference type="NCBI Taxonomy" id="2152888"/>
    <lineage>
        <taxon>Bacteria</taxon>
        <taxon>Pseudomonadati</taxon>
        <taxon>Pseudomonadota</taxon>
        <taxon>Betaproteobacteria</taxon>
        <taxon>Burkholderiales</taxon>
        <taxon>Burkholderiaceae</taxon>
        <taxon>Paraburkholderia</taxon>
    </lineage>
</organism>
<evidence type="ECO:0000256" key="10">
    <source>
        <dbReference type="ARBA" id="ARBA00023237"/>
    </source>
</evidence>
<keyword evidence="8" id="KW-0626">Porin</keyword>
<keyword evidence="4" id="KW-1134">Transmembrane beta strand</keyword>
<proteinExistence type="predicted"/>
<evidence type="ECO:0000256" key="6">
    <source>
        <dbReference type="ARBA" id="ARBA00022729"/>
    </source>
</evidence>
<dbReference type="SUPFAM" id="SSF56935">
    <property type="entry name" value="Porins"/>
    <property type="match status" value="1"/>
</dbReference>
<evidence type="ECO:0000256" key="9">
    <source>
        <dbReference type="ARBA" id="ARBA00023136"/>
    </source>
</evidence>
<accession>A0ABW8ZKB0</accession>
<evidence type="ECO:0000313" key="13">
    <source>
        <dbReference type="EMBL" id="MFL9883210.1"/>
    </source>
</evidence>
<keyword evidence="9" id="KW-0472">Membrane</keyword>
<comment type="caution">
    <text evidence="13">The sequence shown here is derived from an EMBL/GenBank/DDBJ whole genome shotgun (WGS) entry which is preliminary data.</text>
</comment>
<evidence type="ECO:0000259" key="12">
    <source>
        <dbReference type="Pfam" id="PF13609"/>
    </source>
</evidence>
<dbReference type="PANTHER" id="PTHR34501:SF9">
    <property type="entry name" value="MAJOR OUTER MEMBRANE PROTEIN P.IA"/>
    <property type="match status" value="1"/>
</dbReference>
<keyword evidence="3" id="KW-0813">Transport</keyword>
<protein>
    <submittedName>
        <fullName evidence="13">Porin</fullName>
    </submittedName>
</protein>
<evidence type="ECO:0000256" key="11">
    <source>
        <dbReference type="SAM" id="SignalP"/>
    </source>
</evidence>
<dbReference type="PANTHER" id="PTHR34501">
    <property type="entry name" value="PROTEIN YDDL-RELATED"/>
    <property type="match status" value="1"/>
</dbReference>
<evidence type="ECO:0000313" key="14">
    <source>
        <dbReference type="Proteomes" id="UP001629249"/>
    </source>
</evidence>
<dbReference type="Gene3D" id="2.40.160.10">
    <property type="entry name" value="Porin"/>
    <property type="match status" value="1"/>
</dbReference>
<dbReference type="EMBL" id="JAQQFN010000005">
    <property type="protein sequence ID" value="MFL9883210.1"/>
    <property type="molecule type" value="Genomic_DNA"/>
</dbReference>
<dbReference type="InterPro" id="IPR050298">
    <property type="entry name" value="Gram-neg_bact_OMP"/>
</dbReference>
<dbReference type="Pfam" id="PF13609">
    <property type="entry name" value="Porin_4"/>
    <property type="match status" value="1"/>
</dbReference>
<evidence type="ECO:0000256" key="5">
    <source>
        <dbReference type="ARBA" id="ARBA00022692"/>
    </source>
</evidence>
<evidence type="ECO:0000256" key="1">
    <source>
        <dbReference type="ARBA" id="ARBA00004571"/>
    </source>
</evidence>
<keyword evidence="6 11" id="KW-0732">Signal</keyword>
<evidence type="ECO:0000256" key="3">
    <source>
        <dbReference type="ARBA" id="ARBA00022448"/>
    </source>
</evidence>
<evidence type="ECO:0000256" key="8">
    <source>
        <dbReference type="ARBA" id="ARBA00023114"/>
    </source>
</evidence>
<evidence type="ECO:0000256" key="4">
    <source>
        <dbReference type="ARBA" id="ARBA00022452"/>
    </source>
</evidence>
<keyword evidence="10" id="KW-0998">Cell outer membrane</keyword>
<keyword evidence="14" id="KW-1185">Reference proteome</keyword>
<dbReference type="InterPro" id="IPR033900">
    <property type="entry name" value="Gram_neg_porin_domain"/>
</dbReference>
<feature type="signal peptide" evidence="11">
    <location>
        <begin position="1"/>
        <end position="21"/>
    </location>
</feature>
<dbReference type="CDD" id="cd00342">
    <property type="entry name" value="gram_neg_porins"/>
    <property type="match status" value="1"/>
</dbReference>
<comment type="subunit">
    <text evidence="2">Homotrimer.</text>
</comment>
<name>A0ABW8ZKB0_9BURK</name>
<gene>
    <name evidence="13" type="ORF">PQR66_09250</name>
</gene>
<keyword evidence="7" id="KW-0406">Ion transport</keyword>
<dbReference type="InterPro" id="IPR023614">
    <property type="entry name" value="Porin_dom_sf"/>
</dbReference>